<dbReference type="AlphaFoldDB" id="A0A9N9HKF8"/>
<comment type="caution">
    <text evidence="1">The sequence shown here is derived from an EMBL/GenBank/DDBJ whole genome shotgun (WGS) entry which is preliminary data.</text>
</comment>
<feature type="non-terminal residue" evidence="1">
    <location>
        <position position="1"/>
    </location>
</feature>
<name>A0A9N9HKF8_FUNMO</name>
<gene>
    <name evidence="1" type="ORF">FMOSSE_LOCUS12932</name>
</gene>
<sequence>RSCGKKRVHTASAFTSATCTSYYGMSTDFCESENKQSNLQEKESYFLRERQVIDYNEGRKSKRICLDKTEADSHHVLKDIDINIDGTSFSEKYNQMKDELKWKLQCTGRVVEDVLYESISNFTSEHLIHSFTIDVEDPIIKGMFFPAELEEMDSTNVKEDPELSTEFYKHLAKYYDKTSTGEIREIIKEADFGSSSFEIETLTYSVYSLIRQYERIPSAFSLEHQEAWYNVNVWGPIIDRTYDDIANVDVIRGESSSIASSERKNQNRTLDIRKEMGRRGDAIIRKCSSGVKLEFGGSEAGKHYEGQNSTKWLRESGIKLPKMMRDMFVSLCNNTNWDMEKMNKMETIGYIHGGSVLMIMTLDLPAGYITRITKSELYYIPEDIGSFSEAIKLIAAMRVVRTMRLLHCNEKDDDVVNFLKNASSLKKRYRTNNQTNKIRKILPSTEMTPKKR</sequence>
<evidence type="ECO:0000313" key="1">
    <source>
        <dbReference type="EMBL" id="CAG8681919.1"/>
    </source>
</evidence>
<evidence type="ECO:0000313" key="2">
    <source>
        <dbReference type="Proteomes" id="UP000789375"/>
    </source>
</evidence>
<dbReference type="EMBL" id="CAJVPP010006812">
    <property type="protein sequence ID" value="CAG8681919.1"/>
    <property type="molecule type" value="Genomic_DNA"/>
</dbReference>
<reference evidence="1" key="1">
    <citation type="submission" date="2021-06" db="EMBL/GenBank/DDBJ databases">
        <authorList>
            <person name="Kallberg Y."/>
            <person name="Tangrot J."/>
            <person name="Rosling A."/>
        </authorList>
    </citation>
    <scope>NUCLEOTIDE SEQUENCE</scope>
    <source>
        <strain evidence="1">87-6 pot B 2015</strain>
    </source>
</reference>
<protein>
    <submittedName>
        <fullName evidence="1">13622_t:CDS:1</fullName>
    </submittedName>
</protein>
<keyword evidence="2" id="KW-1185">Reference proteome</keyword>
<dbReference type="Proteomes" id="UP000789375">
    <property type="component" value="Unassembled WGS sequence"/>
</dbReference>
<proteinExistence type="predicted"/>
<accession>A0A9N9HKF8</accession>
<organism evidence="1 2">
    <name type="scientific">Funneliformis mosseae</name>
    <name type="common">Endomycorrhizal fungus</name>
    <name type="synonym">Glomus mosseae</name>
    <dbReference type="NCBI Taxonomy" id="27381"/>
    <lineage>
        <taxon>Eukaryota</taxon>
        <taxon>Fungi</taxon>
        <taxon>Fungi incertae sedis</taxon>
        <taxon>Mucoromycota</taxon>
        <taxon>Glomeromycotina</taxon>
        <taxon>Glomeromycetes</taxon>
        <taxon>Glomerales</taxon>
        <taxon>Glomeraceae</taxon>
        <taxon>Funneliformis</taxon>
    </lineage>
</organism>